<dbReference type="InterPro" id="IPR011687">
    <property type="entry name" value="Nop53/GLTSCR2"/>
</dbReference>
<proteinExistence type="inferred from homology"/>
<dbReference type="EMBL" id="NCKU01000109">
    <property type="protein sequence ID" value="RWS17200.1"/>
    <property type="molecule type" value="Genomic_DNA"/>
</dbReference>
<evidence type="ECO:0000256" key="1">
    <source>
        <dbReference type="ARBA" id="ARBA00008838"/>
    </source>
</evidence>
<comment type="caution">
    <text evidence="7">The sequence shown here is derived from an EMBL/GenBank/DDBJ whole genome shotgun (WGS) entry which is preliminary data.</text>
</comment>
<reference evidence="7 8" key="1">
    <citation type="journal article" date="2018" name="Gigascience">
        <title>Genomes of trombidid mites reveal novel predicted allergens and laterally-transferred genes associated with secondary metabolism.</title>
        <authorList>
            <person name="Dong X."/>
            <person name="Chaisiri K."/>
            <person name="Xia D."/>
            <person name="Armstrong S.D."/>
            <person name="Fang Y."/>
            <person name="Donnelly M.J."/>
            <person name="Kadowaki T."/>
            <person name="McGarry J.W."/>
            <person name="Darby A.C."/>
            <person name="Makepeace B.L."/>
        </authorList>
    </citation>
    <scope>NUCLEOTIDE SEQUENCE [LARGE SCALE GENOMIC DNA]</scope>
    <source>
        <strain evidence="7">UoL-WK</strain>
    </source>
</reference>
<dbReference type="GO" id="GO:0005730">
    <property type="term" value="C:nucleolus"/>
    <property type="evidence" value="ECO:0007669"/>
    <property type="project" value="UniProtKB-SubCell"/>
</dbReference>
<organism evidence="7 8">
    <name type="scientific">Dinothrombium tinctorium</name>
    <dbReference type="NCBI Taxonomy" id="1965070"/>
    <lineage>
        <taxon>Eukaryota</taxon>
        <taxon>Metazoa</taxon>
        <taxon>Ecdysozoa</taxon>
        <taxon>Arthropoda</taxon>
        <taxon>Chelicerata</taxon>
        <taxon>Arachnida</taxon>
        <taxon>Acari</taxon>
        <taxon>Acariformes</taxon>
        <taxon>Trombidiformes</taxon>
        <taxon>Prostigmata</taxon>
        <taxon>Anystina</taxon>
        <taxon>Parasitengona</taxon>
        <taxon>Trombidioidea</taxon>
        <taxon>Trombidiidae</taxon>
        <taxon>Dinothrombium</taxon>
    </lineage>
</organism>
<evidence type="ECO:0000256" key="4">
    <source>
        <dbReference type="ARBA" id="ARBA00023242"/>
    </source>
</evidence>
<feature type="compositionally biased region" description="Acidic residues" evidence="6">
    <location>
        <begin position="276"/>
        <end position="285"/>
    </location>
</feature>
<keyword evidence="4 5" id="KW-0539">Nucleus</keyword>
<dbReference type="OrthoDB" id="5072at2759"/>
<dbReference type="PANTHER" id="PTHR14211:SF7">
    <property type="entry name" value="RIBOSOME BIOGENESIS PROTEIN NOP53"/>
    <property type="match status" value="1"/>
</dbReference>
<dbReference type="AlphaFoldDB" id="A0A3S3P8G3"/>
<dbReference type="GO" id="GO:0000027">
    <property type="term" value="P:ribosomal large subunit assembly"/>
    <property type="evidence" value="ECO:0007669"/>
    <property type="project" value="UniProtKB-UniRule"/>
</dbReference>
<evidence type="ECO:0000256" key="6">
    <source>
        <dbReference type="SAM" id="MobiDB-lite"/>
    </source>
</evidence>
<evidence type="ECO:0000256" key="5">
    <source>
        <dbReference type="PIRNR" id="PIRNR017302"/>
    </source>
</evidence>
<dbReference type="GO" id="GO:0006364">
    <property type="term" value="P:rRNA processing"/>
    <property type="evidence" value="ECO:0007669"/>
    <property type="project" value="TreeGrafter"/>
</dbReference>
<keyword evidence="8" id="KW-1185">Reference proteome</keyword>
<comment type="function">
    <text evidence="5">May play a role in ribosome biogenesis.</text>
</comment>
<dbReference type="Pfam" id="PF07767">
    <property type="entry name" value="Nop53"/>
    <property type="match status" value="1"/>
</dbReference>
<name>A0A3S3P8G3_9ACAR</name>
<dbReference type="STRING" id="1965070.A0A3S3P8G3"/>
<sequence length="435" mass="51094">MAFKKLKVSKNRKKTWRKHTNIDEVEEFLEEKRLEERLGDQNLGNQLFFIEKTGSAQNVDQKLVADNQKPRAKQKVKQPVKKTEQLVENLKAFRALKSCSAVKPFLITRPSAPKTPKRLKGNLSRKVAESKSCLEKEQKKRKEEKRGKENPVFYDMWNESEEGIIKDDKELKELEEIQHLLMGKNKPKISDYHYQKPSLLPAVEVPHPGSSYNPSFEDHQDLLSKAHQIELEKAKEEAHLYRVLDAYYPSAENAPTEESWLREMSQGLIGDKEKDESENELEENEEHPLLLKTSIDAGKRKSKAQRRREAMQKQLEKAAKEKRKMNAISNQIFQLDKIKKEIKEAEEKSLQRQKRKRERIISKMYKPNILSRHKFEEPDIEVSLTEDVAGSLRSLRTEGDLLKDRFSSLQKRNIIEPRKIILKHRKKHQKYFVKK</sequence>
<evidence type="ECO:0000313" key="7">
    <source>
        <dbReference type="EMBL" id="RWS17200.1"/>
    </source>
</evidence>
<accession>A0A3S3P8G3</accession>
<keyword evidence="3 5" id="KW-0690">Ribosome biogenesis</keyword>
<dbReference type="GO" id="GO:0008097">
    <property type="term" value="F:5S rRNA binding"/>
    <property type="evidence" value="ECO:0007669"/>
    <property type="project" value="TreeGrafter"/>
</dbReference>
<feature type="compositionally biased region" description="Basic and acidic residues" evidence="6">
    <location>
        <begin position="126"/>
        <end position="147"/>
    </location>
</feature>
<dbReference type="PIRSF" id="PIRSF017302">
    <property type="entry name" value="Gltscr2"/>
    <property type="match status" value="1"/>
</dbReference>
<evidence type="ECO:0000256" key="2">
    <source>
        <dbReference type="ARBA" id="ARBA00018339"/>
    </source>
</evidence>
<comment type="subcellular location">
    <subcellularLocation>
        <location evidence="5">Nucleus</location>
        <location evidence="5">Nucleolus</location>
    </subcellularLocation>
    <subcellularLocation>
        <location evidence="5">Nucleus</location>
        <location evidence="5">Nucleoplasm</location>
    </subcellularLocation>
</comment>
<feature type="region of interest" description="Disordered" evidence="6">
    <location>
        <begin position="111"/>
        <end position="147"/>
    </location>
</feature>
<protein>
    <recommendedName>
        <fullName evidence="2 5">Ribosome biogenesis protein NOP53</fullName>
    </recommendedName>
</protein>
<dbReference type="Proteomes" id="UP000285301">
    <property type="component" value="Unassembled WGS sequence"/>
</dbReference>
<dbReference type="GO" id="GO:0005654">
    <property type="term" value="C:nucleoplasm"/>
    <property type="evidence" value="ECO:0007669"/>
    <property type="project" value="UniProtKB-SubCell"/>
</dbReference>
<evidence type="ECO:0000313" key="8">
    <source>
        <dbReference type="Proteomes" id="UP000285301"/>
    </source>
</evidence>
<evidence type="ECO:0000256" key="3">
    <source>
        <dbReference type="ARBA" id="ARBA00022517"/>
    </source>
</evidence>
<feature type="region of interest" description="Disordered" evidence="6">
    <location>
        <begin position="271"/>
        <end position="308"/>
    </location>
</feature>
<dbReference type="PANTHER" id="PTHR14211">
    <property type="entry name" value="GLIOMA SUPPRESSOR CANDIDATE REGION GENE 2"/>
    <property type="match status" value="1"/>
</dbReference>
<gene>
    <name evidence="7" type="ORF">B4U79_10826</name>
</gene>
<comment type="similarity">
    <text evidence="1 5">Belongs to the NOP53 family.</text>
</comment>